<feature type="compositionally biased region" description="Polar residues" evidence="2">
    <location>
        <begin position="238"/>
        <end position="268"/>
    </location>
</feature>
<organism evidence="3 4">
    <name type="scientific">Kwoniella newhampshirensis</name>
    <dbReference type="NCBI Taxonomy" id="1651941"/>
    <lineage>
        <taxon>Eukaryota</taxon>
        <taxon>Fungi</taxon>
        <taxon>Dikarya</taxon>
        <taxon>Basidiomycota</taxon>
        <taxon>Agaricomycotina</taxon>
        <taxon>Tremellomycetes</taxon>
        <taxon>Tremellales</taxon>
        <taxon>Cryptococcaceae</taxon>
        <taxon>Kwoniella</taxon>
    </lineage>
</organism>
<proteinExistence type="inferred from homology"/>
<dbReference type="AlphaFoldDB" id="A0AAW0YD63"/>
<dbReference type="PANTHER" id="PTHR12475:SF4">
    <property type="entry name" value="PROTEIN THEM6"/>
    <property type="match status" value="1"/>
</dbReference>
<dbReference type="EMBL" id="JBCAWK010000015">
    <property type="protein sequence ID" value="KAK8843334.1"/>
    <property type="molecule type" value="Genomic_DNA"/>
</dbReference>
<dbReference type="SUPFAM" id="SSF54637">
    <property type="entry name" value="Thioesterase/thiol ester dehydrase-isomerase"/>
    <property type="match status" value="1"/>
</dbReference>
<dbReference type="Pfam" id="PF13279">
    <property type="entry name" value="4HBT_2"/>
    <property type="match status" value="1"/>
</dbReference>
<feature type="compositionally biased region" description="Polar residues" evidence="2">
    <location>
        <begin position="219"/>
        <end position="228"/>
    </location>
</feature>
<gene>
    <name evidence="3" type="ORF">IAR55_006989</name>
</gene>
<feature type="region of interest" description="Disordered" evidence="2">
    <location>
        <begin position="219"/>
        <end position="268"/>
    </location>
</feature>
<keyword evidence="4" id="KW-1185">Reference proteome</keyword>
<reference evidence="3 4" key="1">
    <citation type="journal article" date="2024" name="bioRxiv">
        <title>Comparative genomics of Cryptococcus and Kwoniella reveals pathogenesis evolution and contrasting karyotype dynamics via intercentromeric recombination or chromosome fusion.</title>
        <authorList>
            <person name="Coelho M.A."/>
            <person name="David-Palma M."/>
            <person name="Shea T."/>
            <person name="Bowers K."/>
            <person name="McGinley-Smith S."/>
            <person name="Mohammad A.W."/>
            <person name="Gnirke A."/>
            <person name="Yurkov A.M."/>
            <person name="Nowrousian M."/>
            <person name="Sun S."/>
            <person name="Cuomo C.A."/>
            <person name="Heitman J."/>
        </authorList>
    </citation>
    <scope>NUCLEOTIDE SEQUENCE [LARGE SCALE GENOMIC DNA]</scope>
    <source>
        <strain evidence="3 4">CBS 13917</strain>
    </source>
</reference>
<dbReference type="Proteomes" id="UP001388673">
    <property type="component" value="Unassembled WGS sequence"/>
</dbReference>
<comment type="caution">
    <text evidence="3">The sequence shown here is derived from an EMBL/GenBank/DDBJ whole genome shotgun (WGS) entry which is preliminary data.</text>
</comment>
<dbReference type="Gene3D" id="3.10.129.10">
    <property type="entry name" value="Hotdog Thioesterase"/>
    <property type="match status" value="1"/>
</dbReference>
<name>A0AAW0YD63_9TREE</name>
<dbReference type="InterPro" id="IPR051490">
    <property type="entry name" value="THEM6_lcsJ_thioesterase"/>
</dbReference>
<sequence length="391" mass="43190">MSIIDFLAQLPVGLFNSVRGILAKLASSSSTPLLPFIPKSVKIIVLLLFLIHSPSWPFQWHIRVWYWAIKEYYLVWTKGRSKYLKDWKASSDKKGGIRGLRVRHQRLAWLDDCDYNIHLSNSAYAKNSDIVKMDWCMQALSPYFTPGSHMAMGATHYNFFKEIPIGATYTMEARCGGWDDKWMYVLIEFIMYPKKGGKGRSKTARVSAAASDAKDKVIESTSQLNGTSPLVPVISAPPTRTATPDSSVPPSNTESGANTPNSAGSQAGASLDAIKRAWAKKRETEPRADGGVVCCLTISEYCFKMGRMTVPPRIALWLSLHSSNKDSQDRARAILLSKDGGKAFLRGGWKDEVNPDLIGSDIGLEGEDLKGSWIEKGKVGMEKLAAGMSVF</sequence>
<dbReference type="GeneID" id="92184247"/>
<dbReference type="InterPro" id="IPR029069">
    <property type="entry name" value="HotDog_dom_sf"/>
</dbReference>
<accession>A0AAW0YD63</accession>
<evidence type="ECO:0000313" key="3">
    <source>
        <dbReference type="EMBL" id="KAK8843334.1"/>
    </source>
</evidence>
<comment type="similarity">
    <text evidence="1">Belongs to the lcsJ thioesterase family.</text>
</comment>
<evidence type="ECO:0000256" key="1">
    <source>
        <dbReference type="ARBA" id="ARBA00038476"/>
    </source>
</evidence>
<evidence type="ECO:0000256" key="2">
    <source>
        <dbReference type="SAM" id="MobiDB-lite"/>
    </source>
</evidence>
<protein>
    <submittedName>
        <fullName evidence="3">Uncharacterized protein</fullName>
    </submittedName>
</protein>
<evidence type="ECO:0000313" key="4">
    <source>
        <dbReference type="Proteomes" id="UP001388673"/>
    </source>
</evidence>
<dbReference type="PANTHER" id="PTHR12475">
    <property type="match status" value="1"/>
</dbReference>
<dbReference type="RefSeq" id="XP_066799282.1">
    <property type="nucleotide sequence ID" value="XM_066950067.1"/>
</dbReference>
<dbReference type="KEGG" id="kne:92184247"/>